<dbReference type="EMBL" id="MVGC01000676">
    <property type="protein sequence ID" value="RJE17899.1"/>
    <property type="molecule type" value="Genomic_DNA"/>
</dbReference>
<proteinExistence type="predicted"/>
<protein>
    <recommendedName>
        <fullName evidence="2">C2 NT-type domain-containing protein</fullName>
    </recommendedName>
</protein>
<keyword evidence="4" id="KW-1185">Reference proteome</keyword>
<feature type="non-terminal residue" evidence="3">
    <location>
        <position position="1"/>
    </location>
</feature>
<evidence type="ECO:0000313" key="4">
    <source>
        <dbReference type="Proteomes" id="UP000266188"/>
    </source>
</evidence>
<dbReference type="PROSITE" id="PS51840">
    <property type="entry name" value="C2_NT"/>
    <property type="match status" value="1"/>
</dbReference>
<dbReference type="PANTHER" id="PTHR21456:SF1">
    <property type="entry name" value="C2 NT-TYPE DOMAIN-CONTAINING PROTEIN"/>
    <property type="match status" value="1"/>
</dbReference>
<feature type="region of interest" description="Disordered" evidence="1">
    <location>
        <begin position="252"/>
        <end position="317"/>
    </location>
</feature>
<dbReference type="InterPro" id="IPR039931">
    <property type="entry name" value="EEIG1/2-like"/>
</dbReference>
<accession>A0A3A2Z4D1</accession>
<evidence type="ECO:0000259" key="2">
    <source>
        <dbReference type="PROSITE" id="PS51840"/>
    </source>
</evidence>
<dbReference type="STRING" id="2070753.A0A3A2Z4D1"/>
<dbReference type="AlphaFoldDB" id="A0A3A2Z4D1"/>
<dbReference type="InterPro" id="IPR019448">
    <property type="entry name" value="NT-C2"/>
</dbReference>
<dbReference type="OrthoDB" id="3365224at2759"/>
<comment type="caution">
    <text evidence="3">The sequence shown here is derived from an EMBL/GenBank/DDBJ whole genome shotgun (WGS) entry which is preliminary data.</text>
</comment>
<organism evidence="3 4">
    <name type="scientific">Aspergillus sclerotialis</name>
    <dbReference type="NCBI Taxonomy" id="2070753"/>
    <lineage>
        <taxon>Eukaryota</taxon>
        <taxon>Fungi</taxon>
        <taxon>Dikarya</taxon>
        <taxon>Ascomycota</taxon>
        <taxon>Pezizomycotina</taxon>
        <taxon>Eurotiomycetes</taxon>
        <taxon>Eurotiomycetidae</taxon>
        <taxon>Eurotiales</taxon>
        <taxon>Aspergillaceae</taxon>
        <taxon>Aspergillus</taxon>
        <taxon>Aspergillus subgen. Polypaecilum</taxon>
    </lineage>
</organism>
<name>A0A3A2Z4D1_9EURO</name>
<dbReference type="Pfam" id="PF10358">
    <property type="entry name" value="NT-C2"/>
    <property type="match status" value="1"/>
</dbReference>
<dbReference type="PANTHER" id="PTHR21456">
    <property type="entry name" value="FAMILY WITH SEQUENCE SIMILARITY 102"/>
    <property type="match status" value="1"/>
</dbReference>
<reference evidence="4" key="1">
    <citation type="submission" date="2017-02" db="EMBL/GenBank/DDBJ databases">
        <authorList>
            <person name="Tafer H."/>
            <person name="Lopandic K."/>
        </authorList>
    </citation>
    <scope>NUCLEOTIDE SEQUENCE [LARGE SCALE GENOMIC DNA]</scope>
    <source>
        <strain evidence="4">CBS 366.77</strain>
    </source>
</reference>
<dbReference type="Proteomes" id="UP000266188">
    <property type="component" value="Unassembled WGS sequence"/>
</dbReference>
<evidence type="ECO:0000313" key="3">
    <source>
        <dbReference type="EMBL" id="RJE17899.1"/>
    </source>
</evidence>
<feature type="domain" description="C2 NT-type" evidence="2">
    <location>
        <begin position="1"/>
        <end position="135"/>
    </location>
</feature>
<sequence length="335" mass="37327">FEFRLQIIDLNNVPLVNGTAFVKWHVLSSSATEHHGQTDKAIIVDHRAQWNYEKSLHVRLTIDKHQVLQECDVQFEVIQEFASGTSGEKSLLGRIKLNLAEYVDKGDDEEWITRRYLMHDSKINSTLKLGVIMRHVEGDRSFSTPPLKSSPMVFEGIAGVVSEQAEADDLGHMPSISTKSNEVADMQDIYRRTLTASWNSRVGDTPADSLIESLFSGNSTLPSNTHGSHSGGLADDDNEVVYHDADSARISSTDRLSPAFEKQRKSSPSSSFRSEDGALNFPSAAGRNTKRGSIQQRLYDKASKGKGFKSRSPSHEISEFDVRDDLRSWEVSSIE</sequence>
<evidence type="ECO:0000256" key="1">
    <source>
        <dbReference type="SAM" id="MobiDB-lite"/>
    </source>
</evidence>
<gene>
    <name evidence="3" type="ORF">PHISCL_09761</name>
</gene>